<accession>Q0S2S3</accession>
<feature type="region of interest" description="Disordered" evidence="1">
    <location>
        <begin position="433"/>
        <end position="475"/>
    </location>
</feature>
<feature type="region of interest" description="Disordered" evidence="1">
    <location>
        <begin position="1"/>
        <end position="41"/>
    </location>
</feature>
<dbReference type="InterPro" id="IPR042271">
    <property type="entry name" value="Zinicin_2_N"/>
</dbReference>
<feature type="compositionally biased region" description="Basic and acidic residues" evidence="1">
    <location>
        <begin position="453"/>
        <end position="475"/>
    </location>
</feature>
<dbReference type="Pfam" id="PF10103">
    <property type="entry name" value="Zincin_2"/>
    <property type="match status" value="1"/>
</dbReference>
<dbReference type="PANTHER" id="PTHR39420:SF2">
    <property type="entry name" value="HYDROLASE"/>
    <property type="match status" value="1"/>
</dbReference>
<dbReference type="PATRIC" id="fig|101510.16.peg.6438"/>
<dbReference type="OrthoDB" id="8478472at2"/>
<reference evidence="3" key="1">
    <citation type="journal article" date="2006" name="Proc. Natl. Acad. Sci. U.S.A.">
        <title>The complete genome of Rhodococcus sp. RHA1 provides insights into a catabolic powerhouse.</title>
        <authorList>
            <person name="McLeod M.P."/>
            <person name="Warren R.L."/>
            <person name="Hsiao W.W.L."/>
            <person name="Araki N."/>
            <person name="Myhre M."/>
            <person name="Fernandes C."/>
            <person name="Miyazawa D."/>
            <person name="Wong W."/>
            <person name="Lillquist A.L."/>
            <person name="Wang D."/>
            <person name="Dosanjh M."/>
            <person name="Hara H."/>
            <person name="Petrescu A."/>
            <person name="Morin R.D."/>
            <person name="Yang G."/>
            <person name="Stott J.M."/>
            <person name="Schein J.E."/>
            <person name="Shin H."/>
            <person name="Smailus D."/>
            <person name="Siddiqui A.S."/>
            <person name="Marra M.A."/>
            <person name="Jones S.J.M."/>
            <person name="Holt R."/>
            <person name="Brinkman F.S.L."/>
            <person name="Miyauchi K."/>
            <person name="Fukuda M."/>
            <person name="Davies J.E."/>
            <person name="Mohn W.W."/>
            <person name="Eltis L.D."/>
        </authorList>
    </citation>
    <scope>NUCLEOTIDE SEQUENCE [LARGE SCALE GENOMIC DNA]</scope>
    <source>
        <strain evidence="3">RHA1</strain>
    </source>
</reference>
<sequence length="475" mass="50867">MSNPPFGFSKPDDDPDRDKNTGDQNGPDRDKNAGGSDDFGFGAGGFPAGGFDPAALGQMLTQFGQMLSGMGTSMGSGEQTGPVNYEIAKKLARQQMGSVAPITQGNSEAIADASRLAELWLDAATTLPAGATKTVAWTPNDWLDNTLDTWKRLCDPVAEKVSGMWVQGLPEEAQQMAGPMIGMMSQMGGLAFGSQLGQALGQLSKEVLTSTDIGLPLGPAGTGALLPAAVERFSKGLEQPYREILVFLAAREAAYQRLYSHVPWLRQRLLATVEEYARGITMDFSAIEDMAKGLDPSALTDPSQLENILQQGAFEPQTTPEQKQALERLETLLALIEGWVEVVVASALNDRLPGVAALSETLRRRRATGGPAEQTFATLVGLELRPRKVREAAQLWTRLTSESTVDARDGVWAHPDLLPDSSDLDSPDAFVERVLGGGDGGDFDNPMAQLEATEARERAEEAERGKSGKDDESES</sequence>
<name>Q0S2S3_RHOJR</name>
<dbReference type="HOGENOM" id="CLU_031872_1_1_11"/>
<evidence type="ECO:0000313" key="3">
    <source>
        <dbReference type="Proteomes" id="UP000008710"/>
    </source>
</evidence>
<dbReference type="RefSeq" id="WP_011598304.1">
    <property type="nucleotide sequence ID" value="NC_008268.1"/>
</dbReference>
<evidence type="ECO:0000256" key="1">
    <source>
        <dbReference type="SAM" id="MobiDB-lite"/>
    </source>
</evidence>
<gene>
    <name evidence="2" type="ordered locus">RHA1_ro06386</name>
</gene>
<evidence type="ECO:0008006" key="4">
    <source>
        <dbReference type="Google" id="ProtNLM"/>
    </source>
</evidence>
<dbReference type="eggNOG" id="COG5282">
    <property type="taxonomic scope" value="Bacteria"/>
</dbReference>
<dbReference type="KEGG" id="rha:RHA1_ro06386"/>
<dbReference type="EMBL" id="CP000431">
    <property type="protein sequence ID" value="ABG98163.1"/>
    <property type="molecule type" value="Genomic_DNA"/>
</dbReference>
<dbReference type="AlphaFoldDB" id="Q0S2S3"/>
<dbReference type="SUPFAM" id="SSF55486">
    <property type="entry name" value="Metalloproteases ('zincins'), catalytic domain"/>
    <property type="match status" value="1"/>
</dbReference>
<proteinExistence type="predicted"/>
<dbReference type="Proteomes" id="UP000008710">
    <property type="component" value="Chromosome"/>
</dbReference>
<feature type="compositionally biased region" description="Basic and acidic residues" evidence="1">
    <location>
        <begin position="10"/>
        <end position="32"/>
    </location>
</feature>
<dbReference type="PANTHER" id="PTHR39420">
    <property type="match status" value="1"/>
</dbReference>
<dbReference type="Gene3D" id="1.20.150.30">
    <property type="entry name" value="Zincin-like metallopeptidase, N-terminal domain"/>
    <property type="match status" value="1"/>
</dbReference>
<organism evidence="2 3">
    <name type="scientific">Rhodococcus jostii (strain RHA1)</name>
    <dbReference type="NCBI Taxonomy" id="101510"/>
    <lineage>
        <taxon>Bacteria</taxon>
        <taxon>Bacillati</taxon>
        <taxon>Actinomycetota</taxon>
        <taxon>Actinomycetes</taxon>
        <taxon>Mycobacteriales</taxon>
        <taxon>Nocardiaceae</taxon>
        <taxon>Rhodococcus</taxon>
    </lineage>
</organism>
<protein>
    <recommendedName>
        <fullName evidence="4">Hydrolase</fullName>
    </recommendedName>
</protein>
<dbReference type="InterPro" id="IPR018766">
    <property type="entry name" value="Zinicin_2"/>
</dbReference>
<evidence type="ECO:0000313" key="2">
    <source>
        <dbReference type="EMBL" id="ABG98163.1"/>
    </source>
</evidence>
<dbReference type="NCBIfam" id="TIGR03624">
    <property type="entry name" value="putative hydrolase"/>
    <property type="match status" value="1"/>
</dbReference>